<evidence type="ECO:0000313" key="1">
    <source>
        <dbReference type="EMBL" id="KAK2638182.1"/>
    </source>
</evidence>
<name>A0AAD9TLD0_9ROSI</name>
<dbReference type="EMBL" id="JANJYI010000008">
    <property type="protein sequence ID" value="KAK2638182.1"/>
    <property type="molecule type" value="Genomic_DNA"/>
</dbReference>
<comment type="caution">
    <text evidence="1">The sequence shown here is derived from an EMBL/GenBank/DDBJ whole genome shotgun (WGS) entry which is preliminary data.</text>
</comment>
<evidence type="ECO:0000313" key="2">
    <source>
        <dbReference type="Proteomes" id="UP001280121"/>
    </source>
</evidence>
<dbReference type="Proteomes" id="UP001280121">
    <property type="component" value="Unassembled WGS sequence"/>
</dbReference>
<accession>A0AAD9TLD0</accession>
<organism evidence="1 2">
    <name type="scientific">Dipteronia dyeriana</name>
    <dbReference type="NCBI Taxonomy" id="168575"/>
    <lineage>
        <taxon>Eukaryota</taxon>
        <taxon>Viridiplantae</taxon>
        <taxon>Streptophyta</taxon>
        <taxon>Embryophyta</taxon>
        <taxon>Tracheophyta</taxon>
        <taxon>Spermatophyta</taxon>
        <taxon>Magnoliopsida</taxon>
        <taxon>eudicotyledons</taxon>
        <taxon>Gunneridae</taxon>
        <taxon>Pentapetalae</taxon>
        <taxon>rosids</taxon>
        <taxon>malvids</taxon>
        <taxon>Sapindales</taxon>
        <taxon>Sapindaceae</taxon>
        <taxon>Hippocastanoideae</taxon>
        <taxon>Acereae</taxon>
        <taxon>Dipteronia</taxon>
    </lineage>
</organism>
<sequence length="144" mass="16148">PLPPLGLDTHVFRELSAVECQFLGSKWNRGEVLQYIKVIGEDKGTIVKALESRRSIFCILMVETHMIGWFQLYEMARAISTLMGRLTAGGDGSKLRMSKMEWVGRPSSGSFCLNGDHHRVSIIMGSWPSGGRCGVRQCLVKEYR</sequence>
<proteinExistence type="predicted"/>
<keyword evidence="2" id="KW-1185">Reference proteome</keyword>
<reference evidence="1" key="1">
    <citation type="journal article" date="2023" name="Plant J.">
        <title>Genome sequences and population genomics provide insights into the demographic history, inbreeding, and mutation load of two 'living fossil' tree species of Dipteronia.</title>
        <authorList>
            <person name="Feng Y."/>
            <person name="Comes H.P."/>
            <person name="Chen J."/>
            <person name="Zhu S."/>
            <person name="Lu R."/>
            <person name="Zhang X."/>
            <person name="Li P."/>
            <person name="Qiu J."/>
            <person name="Olsen K.M."/>
            <person name="Qiu Y."/>
        </authorList>
    </citation>
    <scope>NUCLEOTIDE SEQUENCE</scope>
    <source>
        <strain evidence="1">KIB01</strain>
    </source>
</reference>
<gene>
    <name evidence="1" type="ORF">Ddye_025977</name>
</gene>
<feature type="non-terminal residue" evidence="1">
    <location>
        <position position="144"/>
    </location>
</feature>
<dbReference type="AlphaFoldDB" id="A0AAD9TLD0"/>
<protein>
    <submittedName>
        <fullName evidence="1">Uncharacterized protein</fullName>
    </submittedName>
</protein>